<dbReference type="VEuPathDB" id="AmoebaDB:EHI5A_005910"/>
<proteinExistence type="predicted"/>
<protein>
    <recommendedName>
        <fullName evidence="1">PX domain-containing protein</fullName>
    </recommendedName>
</protein>
<dbReference type="Pfam" id="PF00787">
    <property type="entry name" value="PX"/>
    <property type="match status" value="1"/>
</dbReference>
<evidence type="ECO:0000259" key="1">
    <source>
        <dbReference type="PROSITE" id="PS50195"/>
    </source>
</evidence>
<organism evidence="2 3">
    <name type="scientific">Entamoeba histolytica</name>
    <dbReference type="NCBI Taxonomy" id="5759"/>
    <lineage>
        <taxon>Eukaryota</taxon>
        <taxon>Amoebozoa</taxon>
        <taxon>Evosea</taxon>
        <taxon>Archamoebae</taxon>
        <taxon>Mastigamoebida</taxon>
        <taxon>Entamoebidae</taxon>
        <taxon>Entamoeba</taxon>
    </lineage>
</organism>
<name>A0A5K1UTY9_ENTHI</name>
<dbReference type="InterPro" id="IPR036871">
    <property type="entry name" value="PX_dom_sf"/>
</dbReference>
<sequence length="399" mass="46564">MHTIIDPNTPEQNLITTDFTISLKDTVSNVDKNVNFYTILFTWKQKKIWKTTPKRFSEFEAFHNLIKYVTNDPCIINLPPKLLVHSKENLEERKKGLTNYIYSITKSSSLIQIPEVRQFFDIPFVVQLYYAATPMQLPVVEIQELPENVRQMYQDGCTWTTHFSRMYTSVHQLPTFEEQDEFFVKNREMINNMRQFFEIQMQTLTQVIKEQNTQILKDIFSTSHRIWLWIVNMPQIIHAMNALAPPTFIDVMKYLNKSTGELDIPASVTTSTGDSIKDYFNQITSIKKRGSELEAEVVKNGFVLSSYTKKKIVEISEEIDRLIEGVISYNQFINGDNCMDVKEMYIEATDLDIAFSKRLGILIDKKPENDCLQKASWIEAKGSDNQVFMMQELYQPFVL</sequence>
<dbReference type="CDD" id="cd06093">
    <property type="entry name" value="PX_domain"/>
    <property type="match status" value="1"/>
</dbReference>
<dbReference type="AlphaFoldDB" id="A0A5K1UTY9"/>
<dbReference type="EMBL" id="BDEQ01000001">
    <property type="protein sequence ID" value="GAT92744.1"/>
    <property type="molecule type" value="Genomic_DNA"/>
</dbReference>
<evidence type="ECO:0000313" key="3">
    <source>
        <dbReference type="Proteomes" id="UP000078387"/>
    </source>
</evidence>
<dbReference type="VEuPathDB" id="AmoebaDB:EHI7A_075640"/>
<dbReference type="OMA" id="LTSHRIW"/>
<dbReference type="Gene3D" id="3.30.1520.10">
    <property type="entry name" value="Phox-like domain"/>
    <property type="match status" value="1"/>
</dbReference>
<dbReference type="InterPro" id="IPR001683">
    <property type="entry name" value="PX_dom"/>
</dbReference>
<feature type="domain" description="PX" evidence="1">
    <location>
        <begin position="15"/>
        <end position="127"/>
    </location>
</feature>
<evidence type="ECO:0000313" key="2">
    <source>
        <dbReference type="EMBL" id="GAT92744.1"/>
    </source>
</evidence>
<dbReference type="GO" id="GO:0035091">
    <property type="term" value="F:phosphatidylinositol binding"/>
    <property type="evidence" value="ECO:0007669"/>
    <property type="project" value="InterPro"/>
</dbReference>
<dbReference type="PROSITE" id="PS50195">
    <property type="entry name" value="PX"/>
    <property type="match status" value="1"/>
</dbReference>
<dbReference type="Proteomes" id="UP000078387">
    <property type="component" value="Unassembled WGS sequence"/>
</dbReference>
<accession>A0A5K1UTY9</accession>
<comment type="caution">
    <text evidence="2">The sequence shown here is derived from an EMBL/GenBank/DDBJ whole genome shotgun (WGS) entry which is preliminary data.</text>
</comment>
<dbReference type="VEuPathDB" id="AmoebaDB:KM1_009040"/>
<reference evidence="2 3" key="1">
    <citation type="submission" date="2016-05" db="EMBL/GenBank/DDBJ databases">
        <title>First whole genome sequencing of Entamoeba histolytica HM1:IMSS-clone-6.</title>
        <authorList>
            <person name="Mukherjee Avik.K."/>
            <person name="Izumyama S."/>
            <person name="Nakada-Tsukui K."/>
            <person name="Nozaki T."/>
        </authorList>
    </citation>
    <scope>NUCLEOTIDE SEQUENCE [LARGE SCALE GENOMIC DNA]</scope>
    <source>
        <strain evidence="2 3">HM1:IMSS clone 6</strain>
    </source>
</reference>
<dbReference type="SMART" id="SM00312">
    <property type="entry name" value="PX"/>
    <property type="match status" value="1"/>
</dbReference>
<dbReference type="VEuPathDB" id="AmoebaDB:EHI8A_001240"/>
<dbReference type="SUPFAM" id="SSF64268">
    <property type="entry name" value="PX domain"/>
    <property type="match status" value="1"/>
</dbReference>
<gene>
    <name evidence="2" type="ORF">CL6EHI_186740</name>
</gene>
<dbReference type="VEuPathDB" id="AmoebaDB:EHI_186740"/>